<evidence type="ECO:0000256" key="3">
    <source>
        <dbReference type="ARBA" id="ARBA00022692"/>
    </source>
</evidence>
<feature type="domain" description="ABC3 transporter permease C-terminal" evidence="9">
    <location>
        <begin position="779"/>
        <end position="884"/>
    </location>
</feature>
<comment type="similarity">
    <text evidence="6">Belongs to the ABC-4 integral membrane protein family.</text>
</comment>
<feature type="region of interest" description="Disordered" evidence="7">
    <location>
        <begin position="409"/>
        <end position="428"/>
    </location>
</feature>
<proteinExistence type="inferred from homology"/>
<dbReference type="EMBL" id="AP027742">
    <property type="protein sequence ID" value="BDZ78305.1"/>
    <property type="molecule type" value="Genomic_DNA"/>
</dbReference>
<dbReference type="PANTHER" id="PTHR30572:SF4">
    <property type="entry name" value="ABC TRANSPORTER PERMEASE YTRF"/>
    <property type="match status" value="1"/>
</dbReference>
<keyword evidence="11" id="KW-1185">Reference proteome</keyword>
<keyword evidence="5 8" id="KW-0472">Membrane</keyword>
<accession>A0ABM8ICB4</accession>
<evidence type="ECO:0000256" key="5">
    <source>
        <dbReference type="ARBA" id="ARBA00023136"/>
    </source>
</evidence>
<name>A0ABM8ICB4_9FIRM</name>
<dbReference type="Pfam" id="PF02687">
    <property type="entry name" value="FtsX"/>
    <property type="match status" value="2"/>
</dbReference>
<evidence type="ECO:0000259" key="9">
    <source>
        <dbReference type="Pfam" id="PF02687"/>
    </source>
</evidence>
<feature type="transmembrane region" description="Helical" evidence="8">
    <location>
        <begin position="269"/>
        <end position="290"/>
    </location>
</feature>
<feature type="transmembrane region" description="Helical" evidence="8">
    <location>
        <begin position="774"/>
        <end position="794"/>
    </location>
</feature>
<evidence type="ECO:0000256" key="1">
    <source>
        <dbReference type="ARBA" id="ARBA00004651"/>
    </source>
</evidence>
<feature type="domain" description="ABC3 transporter permease C-terminal" evidence="9">
    <location>
        <begin position="273"/>
        <end position="387"/>
    </location>
</feature>
<keyword evidence="4 8" id="KW-1133">Transmembrane helix</keyword>
<reference evidence="11" key="1">
    <citation type="journal article" date="2023" name="Int. J. Syst. Evol. Microbiol.">
        <title>Claveliimonas bilis gen. nov., sp. nov., deoxycholic acid-producing bacteria isolated from human faeces, and reclassification of Sellimonas monacensis Zenner et al. 2021 as Claveliimonas monacensis comb. nov.</title>
        <authorList>
            <person name="Hisatomi A."/>
            <person name="Kastawa N.W.E.P.G."/>
            <person name="Song I."/>
            <person name="Ohkuma M."/>
            <person name="Fukiya S."/>
            <person name="Sakamoto M."/>
        </authorList>
    </citation>
    <scope>NUCLEOTIDE SEQUENCE [LARGE SCALE GENOMIC DNA]</scope>
    <source>
        <strain evidence="11">12BBH14</strain>
    </source>
</reference>
<keyword evidence="2" id="KW-1003">Cell membrane</keyword>
<dbReference type="InterPro" id="IPR003838">
    <property type="entry name" value="ABC3_permease_C"/>
</dbReference>
<protein>
    <recommendedName>
        <fullName evidence="9">ABC3 transporter permease C-terminal domain-containing protein</fullName>
    </recommendedName>
</protein>
<sequence>MAQRGHVSEKNPSVIRILAARNAAGSRGRNMILFLAVALGILTLTMVFGTAKGKMQAEYLRTVRRDGTAAATILEDGTKEQYVKIKELGYIEKAGRMERVGYAYNETESVCGIAVLDQIAWEEMMKPAYTDIQGHYPEEENEIMLPIRVLEQMGITEPRSGMKISLTVKIGLFEQREATFLLSGWYRDYTNPASHPAQGYVSEKKLRTWGGNLDEESDILICQDDRIDGHTAEEKLYEDVKMTDDAQTFTGGNTYAYEALNRFLGGYEMAVLGAFLVLAAVYFLIFNVLWISMTGDIRQIGLLHTLGATKKQLRSFYFRQIGIVFLGGTAVGAGSSWIFLSAWLPRVLGRQYLSQYGGSRGLSVFSILLLAGAILFVGIVTAAAAGAVVFRAVEMSCLEAMHYTGRKKGERSEKRRKKNAEKKTEKNTWKERREIRRMAWQNLFRTRGRLIWTVLSLFLGLETTMGAVVITEGTDYGNVFDNMPDFVIAGRFAPWAEAEGWGKEYLGRDPGEDPFLTEGSMTGLLSENAYDEFSPVSEEVKNQLLKVTDHKPENVHLTEGAYMDVCFTQTGIRPLVDDPDEAKTEQMIIETGGCTIQILTGKEIEQLKAFAEEQSLKLDMEALEEGFGVLLLQDHILSKEKQKQAEEAVGEPVWFTSLRTKEEREKESTEMTLCGYMDTTLEGFPELKQTWHGPRLLYFAISEKGFEKLQTEKKTFSVEMNVQEGEEAAAEKEVQQILSRENQIREEKQETGLFQISKQILQKEAEGYVNGSRLLLGALGAILLLAGIMNYFNVMAVGILTRQKEFAVLESLGMTKRQQRRMLVNEGVAYFILTLVLLAVPGIPGLLLLSFYMESRLDYFVFQWPVAQAAVVLGGLLILCAAMPAVICRYAERKK</sequence>
<feature type="transmembrane region" description="Helical" evidence="8">
    <location>
        <begin position="450"/>
        <end position="470"/>
    </location>
</feature>
<evidence type="ECO:0000256" key="4">
    <source>
        <dbReference type="ARBA" id="ARBA00022989"/>
    </source>
</evidence>
<dbReference type="InterPro" id="IPR050250">
    <property type="entry name" value="Macrolide_Exporter_MacB"/>
</dbReference>
<evidence type="ECO:0000313" key="11">
    <source>
        <dbReference type="Proteomes" id="UP001305815"/>
    </source>
</evidence>
<dbReference type="Proteomes" id="UP001305815">
    <property type="component" value="Chromosome"/>
</dbReference>
<gene>
    <name evidence="10" type="ORF">Lac1_24880</name>
</gene>
<evidence type="ECO:0000256" key="6">
    <source>
        <dbReference type="ARBA" id="ARBA00038076"/>
    </source>
</evidence>
<feature type="compositionally biased region" description="Basic residues" evidence="7">
    <location>
        <begin position="409"/>
        <end position="420"/>
    </location>
</feature>
<feature type="transmembrane region" description="Helical" evidence="8">
    <location>
        <begin position="31"/>
        <end position="51"/>
    </location>
</feature>
<evidence type="ECO:0000256" key="7">
    <source>
        <dbReference type="SAM" id="MobiDB-lite"/>
    </source>
</evidence>
<feature type="transmembrane region" description="Helical" evidence="8">
    <location>
        <begin position="321"/>
        <end position="344"/>
    </location>
</feature>
<keyword evidence="3 8" id="KW-0812">Transmembrane</keyword>
<comment type="subcellular location">
    <subcellularLocation>
        <location evidence="1">Cell membrane</location>
        <topology evidence="1">Multi-pass membrane protein</topology>
    </subcellularLocation>
</comment>
<feature type="transmembrane region" description="Helical" evidence="8">
    <location>
        <begin position="364"/>
        <end position="390"/>
    </location>
</feature>
<feature type="transmembrane region" description="Helical" evidence="8">
    <location>
        <begin position="865"/>
        <end position="887"/>
    </location>
</feature>
<evidence type="ECO:0000256" key="2">
    <source>
        <dbReference type="ARBA" id="ARBA00022475"/>
    </source>
</evidence>
<feature type="transmembrane region" description="Helical" evidence="8">
    <location>
        <begin position="827"/>
        <end position="853"/>
    </location>
</feature>
<evidence type="ECO:0000313" key="10">
    <source>
        <dbReference type="EMBL" id="BDZ78305.1"/>
    </source>
</evidence>
<evidence type="ECO:0000256" key="8">
    <source>
        <dbReference type="SAM" id="Phobius"/>
    </source>
</evidence>
<dbReference type="PANTHER" id="PTHR30572">
    <property type="entry name" value="MEMBRANE COMPONENT OF TRANSPORTER-RELATED"/>
    <property type="match status" value="1"/>
</dbReference>
<organism evidence="10 11">
    <name type="scientific">Claveliimonas bilis</name>
    <dbReference type="NCBI Taxonomy" id="3028070"/>
    <lineage>
        <taxon>Bacteria</taxon>
        <taxon>Bacillati</taxon>
        <taxon>Bacillota</taxon>
        <taxon>Clostridia</taxon>
        <taxon>Lachnospirales</taxon>
        <taxon>Lachnospiraceae</taxon>
        <taxon>Claveliimonas</taxon>
    </lineage>
</organism>